<dbReference type="EMBL" id="CAMXCT010006504">
    <property type="protein sequence ID" value="CAI4014873.1"/>
    <property type="molecule type" value="Genomic_DNA"/>
</dbReference>
<evidence type="ECO:0000313" key="4">
    <source>
        <dbReference type="Proteomes" id="UP001152797"/>
    </source>
</evidence>
<gene>
    <name evidence="1" type="ORF">C1SCF055_LOCUS39736</name>
</gene>
<protein>
    <submittedName>
        <fullName evidence="3">DDE-1 domain-containing protein</fullName>
    </submittedName>
</protein>
<name>A0A9P1DRK4_9DINO</name>
<feature type="non-terminal residue" evidence="1">
    <location>
        <position position="504"/>
    </location>
</feature>
<dbReference type="EMBL" id="CAMXCT030006504">
    <property type="protein sequence ID" value="CAL4802185.1"/>
    <property type="molecule type" value="Genomic_DNA"/>
</dbReference>
<sequence>TVSVDPLLMSVAAEAVACLAEKKVTELRAALLLNQKHIRNCQQQSRREAASLLKGGLSCHSERKVLAVYALSNWDLSLALRAAQRLSRGEPHCGNWVKLLENFSPADNGPTLSKALGAGVEVQICCCKKADATGEQQTVSVDPLLMSVAAEAVACLAEKKVTELRAALLLNQRHIRNCQQQSRREAASLLKGGLSCHSERKVLAVYALSNWDLSLALRAAQRLSRGEPQQLEFLWQLGQAPREFFASRQWAHAFESVGCGRDVTKLHSALRNFMQNPVSLPLPAKPTPAEMALIWPKRAVLKQQLKESTKEIRKEAGYSIHASEKDAVELQQKSIAPRKLTLTSRSLILISSQHTIFSILPDVAAARLLAAVAAVAAVAPAAGYGGCSWMQRLWRLLLAVAVARGCGGCGGCGSLVDVGAYSDLELYTQRPLGLLVVVFACPARGSYPLLDLPQSQVVILDDWRPDHGALDVSSLWPTADTRGGQKKGLIRQHEPVLYLWPLLV</sequence>
<dbReference type="Proteomes" id="UP001152797">
    <property type="component" value="Unassembled WGS sequence"/>
</dbReference>
<evidence type="ECO:0000313" key="3">
    <source>
        <dbReference type="EMBL" id="CAL4802185.1"/>
    </source>
</evidence>
<evidence type="ECO:0000313" key="1">
    <source>
        <dbReference type="EMBL" id="CAI4014873.1"/>
    </source>
</evidence>
<reference evidence="2" key="2">
    <citation type="submission" date="2024-04" db="EMBL/GenBank/DDBJ databases">
        <authorList>
            <person name="Chen Y."/>
            <person name="Shah S."/>
            <person name="Dougan E. K."/>
            <person name="Thang M."/>
            <person name="Chan C."/>
        </authorList>
    </citation>
    <scope>NUCLEOTIDE SEQUENCE [LARGE SCALE GENOMIC DNA]</scope>
</reference>
<keyword evidence="4" id="KW-1185">Reference proteome</keyword>
<evidence type="ECO:0000313" key="2">
    <source>
        <dbReference type="EMBL" id="CAL1168248.1"/>
    </source>
</evidence>
<dbReference type="EMBL" id="CAMXCT020006504">
    <property type="protein sequence ID" value="CAL1168248.1"/>
    <property type="molecule type" value="Genomic_DNA"/>
</dbReference>
<organism evidence="1">
    <name type="scientific">Cladocopium goreaui</name>
    <dbReference type="NCBI Taxonomy" id="2562237"/>
    <lineage>
        <taxon>Eukaryota</taxon>
        <taxon>Sar</taxon>
        <taxon>Alveolata</taxon>
        <taxon>Dinophyceae</taxon>
        <taxon>Suessiales</taxon>
        <taxon>Symbiodiniaceae</taxon>
        <taxon>Cladocopium</taxon>
    </lineage>
</organism>
<proteinExistence type="predicted"/>
<reference evidence="1" key="1">
    <citation type="submission" date="2022-10" db="EMBL/GenBank/DDBJ databases">
        <authorList>
            <person name="Chen Y."/>
            <person name="Dougan E. K."/>
            <person name="Chan C."/>
            <person name="Rhodes N."/>
            <person name="Thang M."/>
        </authorList>
    </citation>
    <scope>NUCLEOTIDE SEQUENCE</scope>
</reference>
<accession>A0A9P1DRK4</accession>
<comment type="caution">
    <text evidence="1">The sequence shown here is derived from an EMBL/GenBank/DDBJ whole genome shotgun (WGS) entry which is preliminary data.</text>
</comment>
<dbReference type="AlphaFoldDB" id="A0A9P1DRK4"/>